<keyword evidence="3" id="KW-1185">Reference proteome</keyword>
<dbReference type="AlphaFoldDB" id="A0A2S6BYV9"/>
<proteinExistence type="predicted"/>
<reference evidence="3" key="1">
    <citation type="journal article" date="2017" name="bioRxiv">
        <title>Conservation of a gene cluster reveals novel cercosporin biosynthetic mechanisms and extends production to the genus Colletotrichum.</title>
        <authorList>
            <person name="de Jonge R."/>
            <person name="Ebert M.K."/>
            <person name="Huitt-Roehl C.R."/>
            <person name="Pal P."/>
            <person name="Suttle J.C."/>
            <person name="Spanner R.E."/>
            <person name="Neubauer J.D."/>
            <person name="Jurick W.M.II."/>
            <person name="Stott K.A."/>
            <person name="Secor G.A."/>
            <person name="Thomma B.P.H.J."/>
            <person name="Van de Peer Y."/>
            <person name="Townsend C.A."/>
            <person name="Bolton M.D."/>
        </authorList>
    </citation>
    <scope>NUCLEOTIDE SEQUENCE [LARGE SCALE GENOMIC DNA]</scope>
    <source>
        <strain evidence="3">CBS538.71</strain>
    </source>
</reference>
<dbReference type="EMBL" id="PNEN01001676">
    <property type="protein sequence ID" value="PPJ52659.1"/>
    <property type="molecule type" value="Genomic_DNA"/>
</dbReference>
<evidence type="ECO:0000313" key="3">
    <source>
        <dbReference type="Proteomes" id="UP000237631"/>
    </source>
</evidence>
<evidence type="ECO:0000313" key="2">
    <source>
        <dbReference type="EMBL" id="PPJ52659.1"/>
    </source>
</evidence>
<dbReference type="Proteomes" id="UP000237631">
    <property type="component" value="Unassembled WGS sequence"/>
</dbReference>
<sequence length="70" mass="7723">MSPPNKVEKSGSMDFGHRKGSGTMFAGLQQYKREDGGASQKRRESLQDIQPKGGFISNFWNSKFKGGPSK</sequence>
<accession>A0A2S6BYV9</accession>
<organism evidence="2 3">
    <name type="scientific">Cercospora berteroae</name>
    <dbReference type="NCBI Taxonomy" id="357750"/>
    <lineage>
        <taxon>Eukaryota</taxon>
        <taxon>Fungi</taxon>
        <taxon>Dikarya</taxon>
        <taxon>Ascomycota</taxon>
        <taxon>Pezizomycotina</taxon>
        <taxon>Dothideomycetes</taxon>
        <taxon>Dothideomycetidae</taxon>
        <taxon>Mycosphaerellales</taxon>
        <taxon>Mycosphaerellaceae</taxon>
        <taxon>Cercospora</taxon>
    </lineage>
</organism>
<name>A0A2S6BYV9_9PEZI</name>
<evidence type="ECO:0008006" key="4">
    <source>
        <dbReference type="Google" id="ProtNLM"/>
    </source>
</evidence>
<feature type="compositionally biased region" description="Basic and acidic residues" evidence="1">
    <location>
        <begin position="1"/>
        <end position="17"/>
    </location>
</feature>
<comment type="caution">
    <text evidence="2">The sequence shown here is derived from an EMBL/GenBank/DDBJ whole genome shotgun (WGS) entry which is preliminary data.</text>
</comment>
<feature type="region of interest" description="Disordered" evidence="1">
    <location>
        <begin position="1"/>
        <end position="70"/>
    </location>
</feature>
<gene>
    <name evidence="2" type="ORF">CBER1_10866</name>
</gene>
<feature type="compositionally biased region" description="Basic and acidic residues" evidence="1">
    <location>
        <begin position="31"/>
        <end position="46"/>
    </location>
</feature>
<evidence type="ECO:0000256" key="1">
    <source>
        <dbReference type="SAM" id="MobiDB-lite"/>
    </source>
</evidence>
<protein>
    <recommendedName>
        <fullName evidence="4">Conidiation-specific protein 8</fullName>
    </recommendedName>
</protein>
<dbReference type="OrthoDB" id="4158609at2759"/>